<dbReference type="GO" id="GO:0034707">
    <property type="term" value="C:chloride channel complex"/>
    <property type="evidence" value="ECO:0007669"/>
    <property type="project" value="UniProtKB-KW"/>
</dbReference>
<evidence type="ECO:0000256" key="3">
    <source>
        <dbReference type="ARBA" id="ARBA00022989"/>
    </source>
</evidence>
<comment type="similarity">
    <text evidence="5 6">Belongs to the anion channel-forming bestrophin (TC 1.A.46) family. Calcium-sensitive chloride channel subfamily.</text>
</comment>
<dbReference type="InterPro" id="IPR021134">
    <property type="entry name" value="Bestrophin-like"/>
</dbReference>
<dbReference type="AlphaFoldDB" id="A0A0N4VLE5"/>
<evidence type="ECO:0000256" key="4">
    <source>
        <dbReference type="ARBA" id="ARBA00023136"/>
    </source>
</evidence>
<keyword evidence="6" id="KW-1003">Cell membrane</keyword>
<dbReference type="Pfam" id="PF01062">
    <property type="entry name" value="Bestrophin"/>
    <property type="match status" value="1"/>
</dbReference>
<dbReference type="GO" id="GO:0005886">
    <property type="term" value="C:plasma membrane"/>
    <property type="evidence" value="ECO:0007669"/>
    <property type="project" value="UniProtKB-SubCell"/>
</dbReference>
<comment type="function">
    <text evidence="6">Forms chloride channels.</text>
</comment>
<organism evidence="9">
    <name type="scientific">Enterobius vermicularis</name>
    <name type="common">Human pinworm</name>
    <dbReference type="NCBI Taxonomy" id="51028"/>
    <lineage>
        <taxon>Eukaryota</taxon>
        <taxon>Metazoa</taxon>
        <taxon>Ecdysozoa</taxon>
        <taxon>Nematoda</taxon>
        <taxon>Chromadorea</taxon>
        <taxon>Rhabditida</taxon>
        <taxon>Spirurina</taxon>
        <taxon>Oxyuridomorpha</taxon>
        <taxon>Oxyuroidea</taxon>
        <taxon>Oxyuridae</taxon>
        <taxon>Enterobius</taxon>
    </lineage>
</organism>
<evidence type="ECO:0000313" key="9">
    <source>
        <dbReference type="WBParaSite" id="EVEC_0001171301-mRNA-1"/>
    </source>
</evidence>
<evidence type="ECO:0000256" key="1">
    <source>
        <dbReference type="ARBA" id="ARBA00004370"/>
    </source>
</evidence>
<dbReference type="GO" id="GO:0005254">
    <property type="term" value="F:chloride channel activity"/>
    <property type="evidence" value="ECO:0007669"/>
    <property type="project" value="UniProtKB-KW"/>
</dbReference>
<dbReference type="OrthoDB" id="201595at2759"/>
<keyword evidence="6" id="KW-0407">Ion channel</keyword>
<reference evidence="7 8" key="2">
    <citation type="submission" date="2018-10" db="EMBL/GenBank/DDBJ databases">
        <authorList>
            <consortium name="Pathogen Informatics"/>
        </authorList>
    </citation>
    <scope>NUCLEOTIDE SEQUENCE [LARGE SCALE GENOMIC DNA]</scope>
</reference>
<keyword evidence="4 6" id="KW-0472">Membrane</keyword>
<keyword evidence="6" id="KW-0406">Ion transport</keyword>
<evidence type="ECO:0000256" key="6">
    <source>
        <dbReference type="RuleBase" id="RU363126"/>
    </source>
</evidence>
<dbReference type="PANTHER" id="PTHR10736:SF0">
    <property type="entry name" value="BESTROPHIN HOMOLOG"/>
    <property type="match status" value="1"/>
</dbReference>
<keyword evidence="6" id="KW-0869">Chloride channel</keyword>
<keyword evidence="6" id="KW-0868">Chloride</keyword>
<dbReference type="WBParaSite" id="EVEC_0001171301-mRNA-1">
    <property type="protein sequence ID" value="EVEC_0001171301-mRNA-1"/>
    <property type="gene ID" value="EVEC_0001171301"/>
</dbReference>
<reference evidence="9" key="1">
    <citation type="submission" date="2017-02" db="UniProtKB">
        <authorList>
            <consortium name="WormBaseParasite"/>
        </authorList>
    </citation>
    <scope>IDENTIFICATION</scope>
</reference>
<evidence type="ECO:0000256" key="2">
    <source>
        <dbReference type="ARBA" id="ARBA00022692"/>
    </source>
</evidence>
<comment type="caution">
    <text evidence="6">Lacks conserved residue(s) required for the propagation of feature annotation.</text>
</comment>
<feature type="transmembrane region" description="Helical" evidence="6">
    <location>
        <begin position="31"/>
        <end position="52"/>
    </location>
</feature>
<evidence type="ECO:0000313" key="8">
    <source>
        <dbReference type="Proteomes" id="UP000274131"/>
    </source>
</evidence>
<evidence type="ECO:0000256" key="5">
    <source>
        <dbReference type="ARBA" id="ARBA00034769"/>
    </source>
</evidence>
<keyword evidence="8" id="KW-1185">Reference proteome</keyword>
<gene>
    <name evidence="7" type="ORF">EVEC_LOCUS10991</name>
</gene>
<sequence>MTIPYKHRVSTTSCTSFFRLIFLWRGSVWKAVLRGLIVWFLVFQAIAIFYTFGLGPSKQRLFRKIALGMNSKMSYIPLEFILGFFVSCVVKRWSDIVCSMGYLDDAAIYVGNVISGNDEQMTMIRRTIVRYLCLTQVLVYRDICECIRKRFPTYDSLIKAGFLLPEEKRKLESYPQLNEYYCSDDEGKYWAPIHWAITYTIRARQEGKIATDMWCTRITDEIRKFQNNMQTLCNYDWVQIPLPYPQFVFLAVNVYFGLCLFTRQFTEIDSRKLPYDSLQVPFPVITILQYTFYVGWMKVAGGLMNPFAEREDELESNFLIDKNFATTLFIVDNARDDLPEIKKDLYWECNLHYSQLNPLPDTDRPLIGSAAYRLPFTYQKLFTCCIIYKLRNSFALYQ</sequence>
<accession>A0A0N4VLE5</accession>
<proteinExistence type="inferred from homology"/>
<name>A0A0N4VLE5_ENTVE</name>
<keyword evidence="2 6" id="KW-0812">Transmembrane</keyword>
<keyword evidence="3 6" id="KW-1133">Transmembrane helix</keyword>
<dbReference type="EMBL" id="UXUI01011445">
    <property type="protein sequence ID" value="VDD96240.1"/>
    <property type="molecule type" value="Genomic_DNA"/>
</dbReference>
<dbReference type="PANTHER" id="PTHR10736">
    <property type="entry name" value="BESTROPHIN"/>
    <property type="match status" value="1"/>
</dbReference>
<dbReference type="InterPro" id="IPR000615">
    <property type="entry name" value="Bestrophin"/>
</dbReference>
<keyword evidence="6" id="KW-0813">Transport</keyword>
<evidence type="ECO:0000313" key="7">
    <source>
        <dbReference type="EMBL" id="VDD96240.1"/>
    </source>
</evidence>
<protein>
    <recommendedName>
        <fullName evidence="6">Bestrophin homolog</fullName>
    </recommendedName>
</protein>
<dbReference type="Proteomes" id="UP000274131">
    <property type="component" value="Unassembled WGS sequence"/>
</dbReference>
<comment type="subcellular location">
    <subcellularLocation>
        <location evidence="6">Cell membrane</location>
        <topology evidence="6">Multi-pass membrane protein</topology>
    </subcellularLocation>
    <subcellularLocation>
        <location evidence="1">Membrane</location>
    </subcellularLocation>
</comment>